<proteinExistence type="predicted"/>
<sequence>MIQNRIFGDNLEVVWVVMTIMVTEEASVVMVALAAAVVVVAGIILDQETEKEVVHKDLLSKEQEYALGDNVVKKAGIQPRLPLDSLHDNGFPPSFEVYNDQLHGLVVGIQIAGVAVIQKVLAQPQNGGHPSTTLLDLMTEGLQ</sequence>
<gene>
    <name evidence="1" type="ORF">U0070_004113</name>
</gene>
<dbReference type="Proteomes" id="UP001488838">
    <property type="component" value="Unassembled WGS sequence"/>
</dbReference>
<dbReference type="AlphaFoldDB" id="A0AAW0KAJ7"/>
<protein>
    <submittedName>
        <fullName evidence="1">Uncharacterized protein</fullName>
    </submittedName>
</protein>
<evidence type="ECO:0000313" key="2">
    <source>
        <dbReference type="Proteomes" id="UP001488838"/>
    </source>
</evidence>
<reference evidence="1 2" key="1">
    <citation type="journal article" date="2023" name="bioRxiv">
        <title>Conserved and derived expression patterns and positive selection on dental genes reveal complex evolutionary context of ever-growing rodent molars.</title>
        <authorList>
            <person name="Calamari Z.T."/>
            <person name="Song A."/>
            <person name="Cohen E."/>
            <person name="Akter M."/>
            <person name="Roy R.D."/>
            <person name="Hallikas O."/>
            <person name="Christensen M.M."/>
            <person name="Li P."/>
            <person name="Marangoni P."/>
            <person name="Jernvall J."/>
            <person name="Klein O.D."/>
        </authorList>
    </citation>
    <scope>NUCLEOTIDE SEQUENCE [LARGE SCALE GENOMIC DNA]</scope>
    <source>
        <strain evidence="1">V071</strain>
    </source>
</reference>
<dbReference type="EMBL" id="JBBHLL010000001">
    <property type="protein sequence ID" value="KAK7836022.1"/>
    <property type="molecule type" value="Genomic_DNA"/>
</dbReference>
<keyword evidence="2" id="KW-1185">Reference proteome</keyword>
<name>A0AAW0KAJ7_MYOGA</name>
<organism evidence="1 2">
    <name type="scientific">Myodes glareolus</name>
    <name type="common">Bank vole</name>
    <name type="synonym">Clethrionomys glareolus</name>
    <dbReference type="NCBI Taxonomy" id="447135"/>
    <lineage>
        <taxon>Eukaryota</taxon>
        <taxon>Metazoa</taxon>
        <taxon>Chordata</taxon>
        <taxon>Craniata</taxon>
        <taxon>Vertebrata</taxon>
        <taxon>Euteleostomi</taxon>
        <taxon>Mammalia</taxon>
        <taxon>Eutheria</taxon>
        <taxon>Euarchontoglires</taxon>
        <taxon>Glires</taxon>
        <taxon>Rodentia</taxon>
        <taxon>Myomorpha</taxon>
        <taxon>Muroidea</taxon>
        <taxon>Cricetidae</taxon>
        <taxon>Arvicolinae</taxon>
        <taxon>Myodes</taxon>
    </lineage>
</organism>
<evidence type="ECO:0000313" key="1">
    <source>
        <dbReference type="EMBL" id="KAK7836022.1"/>
    </source>
</evidence>
<comment type="caution">
    <text evidence="1">The sequence shown here is derived from an EMBL/GenBank/DDBJ whole genome shotgun (WGS) entry which is preliminary data.</text>
</comment>
<accession>A0AAW0KAJ7</accession>